<gene>
    <name evidence="2" type="ORF">F3F73_20335</name>
</gene>
<keyword evidence="1" id="KW-0732">Signal</keyword>
<evidence type="ECO:0000313" key="3">
    <source>
        <dbReference type="Proteomes" id="UP000422221"/>
    </source>
</evidence>
<evidence type="ECO:0000256" key="1">
    <source>
        <dbReference type="SAM" id="SignalP"/>
    </source>
</evidence>
<feature type="signal peptide" evidence="1">
    <location>
        <begin position="1"/>
        <end position="20"/>
    </location>
</feature>
<comment type="caution">
    <text evidence="2">The sequence shown here is derived from an EMBL/GenBank/DDBJ whole genome shotgun (WGS) entry which is preliminary data.</text>
</comment>
<dbReference type="RefSeq" id="WP_130059798.1">
    <property type="nucleotide sequence ID" value="NZ_JADNPJ010000005.1"/>
</dbReference>
<dbReference type="AlphaFoldDB" id="A0A7J4XDU3"/>
<reference evidence="2 3" key="1">
    <citation type="journal article" date="2019" name="Nat. Med.">
        <title>A library of human gut bacterial isolates paired with longitudinal multiomics data enables mechanistic microbiome research.</title>
        <authorList>
            <person name="Poyet M."/>
            <person name="Groussin M."/>
            <person name="Gibbons S.M."/>
            <person name="Avila-Pacheco J."/>
            <person name="Jiang X."/>
            <person name="Kearney S.M."/>
            <person name="Perrotta A.R."/>
            <person name="Berdy B."/>
            <person name="Zhao S."/>
            <person name="Lieberman T.D."/>
            <person name="Swanson P.K."/>
            <person name="Smith M."/>
            <person name="Roesemann S."/>
            <person name="Alexander J.E."/>
            <person name="Rich S.A."/>
            <person name="Livny J."/>
            <person name="Vlamakis H."/>
            <person name="Clish C."/>
            <person name="Bullock K."/>
            <person name="Deik A."/>
            <person name="Scott J."/>
            <person name="Pierce K.A."/>
            <person name="Xavier R.J."/>
            <person name="Alm E.J."/>
        </authorList>
    </citation>
    <scope>NUCLEOTIDE SEQUENCE [LARGE SCALE GENOMIC DNA]</scope>
    <source>
        <strain evidence="2 3">BIOML-A10</strain>
    </source>
</reference>
<sequence>MRKIILSVSILLSFTSLLKAQESSATKVFEYRPAPGQFINLLPAYANGDNEQTICNKCLEAFQTAQLVSLGGFGGYIVVGFDHSIINVPGEYDFKIDANAMDGPYGISSEPGIVLVSVDSNRNGLPDDEWYELKGSEYNNPQSIKNYTVTYTKPDRNDEDIKWVDNKGKNGIIQYMGSQGHKQDHYPLWISERTLTFTGTRLPDNAVKISSNPERWKQVAYAYGYADNKPNNTDGAKFKIDWAVNEKGETVSLDKIDFIKVYTAVNQQCGWLGELSTEILSIDDLHPTATSIHSYDLNSEIDYRDGNLTVTSKRECTLEIYNLQGILLKSERIGQGKSTLPLLLPKGIYLIRTEETSRKLTIN</sequence>
<dbReference type="EMBL" id="VWMK01000025">
    <property type="protein sequence ID" value="KAA3758890.1"/>
    <property type="molecule type" value="Genomic_DNA"/>
</dbReference>
<evidence type="ECO:0000313" key="2">
    <source>
        <dbReference type="EMBL" id="KAA3758890.1"/>
    </source>
</evidence>
<organism evidence="2 3">
    <name type="scientific">Bacteroides salyersiae</name>
    <dbReference type="NCBI Taxonomy" id="291644"/>
    <lineage>
        <taxon>Bacteria</taxon>
        <taxon>Pseudomonadati</taxon>
        <taxon>Bacteroidota</taxon>
        <taxon>Bacteroidia</taxon>
        <taxon>Bacteroidales</taxon>
        <taxon>Bacteroidaceae</taxon>
        <taxon>Bacteroides</taxon>
    </lineage>
</organism>
<dbReference type="Proteomes" id="UP000422221">
    <property type="component" value="Unassembled WGS sequence"/>
</dbReference>
<proteinExistence type="predicted"/>
<name>A0A7J4XDU3_9BACE</name>
<accession>A0A7J4XDU3</accession>
<protein>
    <submittedName>
        <fullName evidence="2">T9SS type A sorting domain-containing protein</fullName>
    </submittedName>
</protein>
<feature type="chain" id="PRO_5029683887" evidence="1">
    <location>
        <begin position="21"/>
        <end position="363"/>
    </location>
</feature>